<protein>
    <submittedName>
        <fullName evidence="1">NTP transferase domain-containing protein</fullName>
    </submittedName>
</protein>
<evidence type="ECO:0000313" key="1">
    <source>
        <dbReference type="EMBL" id="NLW35676.1"/>
    </source>
</evidence>
<dbReference type="PANTHER" id="PTHR42866">
    <property type="entry name" value="3-DEOXY-MANNO-OCTULOSONATE CYTIDYLYLTRANSFERASE"/>
    <property type="match status" value="1"/>
</dbReference>
<dbReference type="PANTHER" id="PTHR42866:SF1">
    <property type="entry name" value="SPORE COAT POLYSACCHARIDE BIOSYNTHESIS PROTEIN SPSF"/>
    <property type="match status" value="1"/>
</dbReference>
<dbReference type="Pfam" id="PF02348">
    <property type="entry name" value="CTP_transf_3"/>
    <property type="match status" value="1"/>
</dbReference>
<reference evidence="1" key="1">
    <citation type="journal article" date="2020" name="Biotechnol. Biofuels">
        <title>New insights from the biogas microbiome by comprehensive genome-resolved metagenomics of nearly 1600 species originating from multiple anaerobic digesters.</title>
        <authorList>
            <person name="Campanaro S."/>
            <person name="Treu L."/>
            <person name="Rodriguez-R L.M."/>
            <person name="Kovalovszki A."/>
            <person name="Ziels R.M."/>
            <person name="Maus I."/>
            <person name="Zhu X."/>
            <person name="Kougias P.G."/>
            <person name="Basile A."/>
            <person name="Luo G."/>
            <person name="Schluter A."/>
            <person name="Konstantinidis K.T."/>
            <person name="Angelidaki I."/>
        </authorList>
    </citation>
    <scope>NUCLEOTIDE SEQUENCE</scope>
    <source>
        <strain evidence="1">AS06rmzACSIP_7</strain>
    </source>
</reference>
<reference evidence="1" key="2">
    <citation type="submission" date="2020-01" db="EMBL/GenBank/DDBJ databases">
        <authorList>
            <person name="Campanaro S."/>
        </authorList>
    </citation>
    <scope>NUCLEOTIDE SEQUENCE</scope>
    <source>
        <strain evidence="1">AS06rmzACSIP_7</strain>
    </source>
</reference>
<sequence>MQPIAIVQARMGSSRLPGKVLKPILGRPMLRHIVQRLRFASDLTDVVIATSEQPENDAIRRFCSEEKISIFSGSENDVLDRFYQAAAQYQGDPLIRITGDCPFVDPKIISDLLRLYRSVDADHVGVATGAGAIYLDGGRFPDGLDAECIRFSALEKAWMEATEQADREHVTPYIWKNKNIFRCEVLKSPNDYSQLRWTVDNGEDFQFVTKVYEALYDEKKPFFMDDILKYLADHPEIIELNKKFIGREGYESLWKKDKKR</sequence>
<keyword evidence="1" id="KW-0808">Transferase</keyword>
<evidence type="ECO:0000313" key="2">
    <source>
        <dbReference type="Proteomes" id="UP000777265"/>
    </source>
</evidence>
<comment type="caution">
    <text evidence="1">The sequence shown here is derived from an EMBL/GenBank/DDBJ whole genome shotgun (WGS) entry which is preliminary data.</text>
</comment>
<dbReference type="SUPFAM" id="SSF53448">
    <property type="entry name" value="Nucleotide-diphospho-sugar transferases"/>
    <property type="match status" value="1"/>
</dbReference>
<accession>A0A351U2X6</accession>
<dbReference type="CDD" id="cd02518">
    <property type="entry name" value="GT2_SpsF"/>
    <property type="match status" value="1"/>
</dbReference>
<dbReference type="EMBL" id="JAAYEE010000156">
    <property type="protein sequence ID" value="NLW35676.1"/>
    <property type="molecule type" value="Genomic_DNA"/>
</dbReference>
<dbReference type="Gene3D" id="3.90.550.10">
    <property type="entry name" value="Spore Coat Polysaccharide Biosynthesis Protein SpsA, Chain A"/>
    <property type="match status" value="1"/>
</dbReference>
<proteinExistence type="predicted"/>
<gene>
    <name evidence="1" type="ORF">GXY80_09385</name>
</gene>
<dbReference type="STRING" id="909663.GCA_000512235_02433"/>
<dbReference type="GO" id="GO:0016740">
    <property type="term" value="F:transferase activity"/>
    <property type="evidence" value="ECO:0007669"/>
    <property type="project" value="UniProtKB-KW"/>
</dbReference>
<dbReference type="InterPro" id="IPR029044">
    <property type="entry name" value="Nucleotide-diphossugar_trans"/>
</dbReference>
<organism evidence="1 2">
    <name type="scientific">Syntrophorhabdus aromaticivorans</name>
    <dbReference type="NCBI Taxonomy" id="328301"/>
    <lineage>
        <taxon>Bacteria</taxon>
        <taxon>Pseudomonadati</taxon>
        <taxon>Thermodesulfobacteriota</taxon>
        <taxon>Syntrophorhabdia</taxon>
        <taxon>Syntrophorhabdales</taxon>
        <taxon>Syntrophorhabdaceae</taxon>
        <taxon>Syntrophorhabdus</taxon>
    </lineage>
</organism>
<dbReference type="GO" id="GO:0005829">
    <property type="term" value="C:cytosol"/>
    <property type="evidence" value="ECO:0007669"/>
    <property type="project" value="TreeGrafter"/>
</dbReference>
<dbReference type="InterPro" id="IPR003329">
    <property type="entry name" value="Cytidylyl_trans"/>
</dbReference>
<name>A0A351U2X6_9BACT</name>
<dbReference type="AlphaFoldDB" id="A0A351U2X6"/>
<dbReference type="Proteomes" id="UP000777265">
    <property type="component" value="Unassembled WGS sequence"/>
</dbReference>